<comment type="caution">
    <text evidence="3">The sequence shown here is derived from an EMBL/GenBank/DDBJ whole genome shotgun (WGS) entry which is preliminary data.</text>
</comment>
<evidence type="ECO:0000313" key="4">
    <source>
        <dbReference type="Proteomes" id="UP000777774"/>
    </source>
</evidence>
<evidence type="ECO:0000256" key="2">
    <source>
        <dbReference type="SAM" id="SignalP"/>
    </source>
</evidence>
<protein>
    <recommendedName>
        <fullName evidence="5">Lipoprotein</fullName>
    </recommendedName>
</protein>
<dbReference type="Proteomes" id="UP000777774">
    <property type="component" value="Unassembled WGS sequence"/>
</dbReference>
<keyword evidence="2" id="KW-0732">Signal</keyword>
<evidence type="ECO:0000313" key="3">
    <source>
        <dbReference type="EMBL" id="NKY38118.1"/>
    </source>
</evidence>
<accession>A0ABX1JZE2</accession>
<dbReference type="RefSeq" id="WP_168676531.1">
    <property type="nucleotide sequence ID" value="NZ_JAAXOY010000003.1"/>
</dbReference>
<organism evidence="3 4">
    <name type="scientific">Cellulomonas septica</name>
    <dbReference type="NCBI Taxonomy" id="285080"/>
    <lineage>
        <taxon>Bacteria</taxon>
        <taxon>Bacillati</taxon>
        <taxon>Actinomycetota</taxon>
        <taxon>Actinomycetes</taxon>
        <taxon>Micrococcales</taxon>
        <taxon>Cellulomonadaceae</taxon>
        <taxon>Cellulomonas</taxon>
    </lineage>
</organism>
<feature type="signal peptide" evidence="2">
    <location>
        <begin position="1"/>
        <end position="19"/>
    </location>
</feature>
<sequence>MRAAVVALTIAAACAACSAADSDRPAGGAPAPSASVDPETTLIDTVVEQSHDDRYDDLQAEILADRSVDYAEYERAIGKALECMRGTGAVIDVEGPQMREGKTQIVYSITVPNDDDTVLADADKCYERYAGLVDAFWQATGPEVRAFEDRRAEALTPALRTCLTKYGVDWAEDESFDDLLDKAFRLLETEKSDCVLEIGYPTWQG</sequence>
<feature type="chain" id="PRO_5045264176" description="Lipoprotein" evidence="2">
    <location>
        <begin position="20"/>
        <end position="205"/>
    </location>
</feature>
<evidence type="ECO:0000256" key="1">
    <source>
        <dbReference type="SAM" id="MobiDB-lite"/>
    </source>
</evidence>
<feature type="region of interest" description="Disordered" evidence="1">
    <location>
        <begin position="21"/>
        <end position="40"/>
    </location>
</feature>
<reference evidence="3 4" key="1">
    <citation type="submission" date="2020-04" db="EMBL/GenBank/DDBJ databases">
        <title>MicrobeNet Type strains.</title>
        <authorList>
            <person name="Nicholson A.C."/>
        </authorList>
    </citation>
    <scope>NUCLEOTIDE SEQUENCE [LARGE SCALE GENOMIC DNA]</scope>
    <source>
        <strain evidence="3 4">ATCC BAA-787</strain>
    </source>
</reference>
<feature type="compositionally biased region" description="Low complexity" evidence="1">
    <location>
        <begin position="21"/>
        <end position="38"/>
    </location>
</feature>
<keyword evidence="4" id="KW-1185">Reference proteome</keyword>
<proteinExistence type="predicted"/>
<gene>
    <name evidence="3" type="ORF">HGA02_00845</name>
</gene>
<name>A0ABX1JZE2_9CELL</name>
<evidence type="ECO:0008006" key="5">
    <source>
        <dbReference type="Google" id="ProtNLM"/>
    </source>
</evidence>
<dbReference type="EMBL" id="JAAXOY010000003">
    <property type="protein sequence ID" value="NKY38118.1"/>
    <property type="molecule type" value="Genomic_DNA"/>
</dbReference>